<feature type="domain" description="Beta-lactamase-related" evidence="1">
    <location>
        <begin position="11"/>
        <end position="255"/>
    </location>
</feature>
<dbReference type="PANTHER" id="PTHR46825">
    <property type="entry name" value="D-ALANYL-D-ALANINE-CARBOXYPEPTIDASE/ENDOPEPTIDASE AMPH"/>
    <property type="match status" value="1"/>
</dbReference>
<dbReference type="Pfam" id="PF00144">
    <property type="entry name" value="Beta-lactamase"/>
    <property type="match status" value="1"/>
</dbReference>
<dbReference type="InterPro" id="IPR001466">
    <property type="entry name" value="Beta-lactam-related"/>
</dbReference>
<name>A0ABQ5VRL5_9RHOB</name>
<dbReference type="Proteomes" id="UP001156694">
    <property type="component" value="Unassembled WGS sequence"/>
</dbReference>
<keyword evidence="3" id="KW-1185">Reference proteome</keyword>
<dbReference type="PANTHER" id="PTHR46825:SF9">
    <property type="entry name" value="BETA-LACTAMASE-RELATED DOMAIN-CONTAINING PROTEIN"/>
    <property type="match status" value="1"/>
</dbReference>
<evidence type="ECO:0000313" key="2">
    <source>
        <dbReference type="EMBL" id="GLQ33752.1"/>
    </source>
</evidence>
<evidence type="ECO:0000313" key="3">
    <source>
        <dbReference type="Proteomes" id="UP001156694"/>
    </source>
</evidence>
<dbReference type="InterPro" id="IPR050491">
    <property type="entry name" value="AmpC-like"/>
</dbReference>
<organism evidence="2 3">
    <name type="scientific">Amylibacter marinus</name>
    <dbReference type="NCBI Taxonomy" id="1475483"/>
    <lineage>
        <taxon>Bacteria</taxon>
        <taxon>Pseudomonadati</taxon>
        <taxon>Pseudomonadota</taxon>
        <taxon>Alphaproteobacteria</taxon>
        <taxon>Rhodobacterales</taxon>
        <taxon>Paracoccaceae</taxon>
        <taxon>Amylibacter</taxon>
    </lineage>
</organism>
<proteinExistence type="predicted"/>
<comment type="caution">
    <text evidence="2">The sequence shown here is derived from an EMBL/GenBank/DDBJ whole genome shotgun (WGS) entry which is preliminary data.</text>
</comment>
<reference evidence="3" key="1">
    <citation type="journal article" date="2019" name="Int. J. Syst. Evol. Microbiol.">
        <title>The Global Catalogue of Microorganisms (GCM) 10K type strain sequencing project: providing services to taxonomists for standard genome sequencing and annotation.</title>
        <authorList>
            <consortium name="The Broad Institute Genomics Platform"/>
            <consortium name="The Broad Institute Genome Sequencing Center for Infectious Disease"/>
            <person name="Wu L."/>
            <person name="Ma J."/>
        </authorList>
    </citation>
    <scope>NUCLEOTIDE SEQUENCE [LARGE SCALE GENOMIC DNA]</scope>
    <source>
        <strain evidence="3">NBRC 110140</strain>
    </source>
</reference>
<dbReference type="Gene3D" id="3.40.710.10">
    <property type="entry name" value="DD-peptidase/beta-lactamase superfamily"/>
    <property type="match status" value="1"/>
</dbReference>
<evidence type="ECO:0000259" key="1">
    <source>
        <dbReference type="Pfam" id="PF00144"/>
    </source>
</evidence>
<dbReference type="InterPro" id="IPR012338">
    <property type="entry name" value="Beta-lactam/transpept-like"/>
</dbReference>
<protein>
    <recommendedName>
        <fullName evidence="1">Beta-lactamase-related domain-containing protein</fullName>
    </recommendedName>
</protein>
<dbReference type="SUPFAM" id="SSF56601">
    <property type="entry name" value="beta-lactamase/transpeptidase-like"/>
    <property type="match status" value="1"/>
</dbReference>
<accession>A0ABQ5VRL5</accession>
<gene>
    <name evidence="2" type="ORF">GCM10007939_00350</name>
</gene>
<dbReference type="EMBL" id="BSNN01000001">
    <property type="protein sequence ID" value="GLQ33752.1"/>
    <property type="molecule type" value="Genomic_DNA"/>
</dbReference>
<sequence length="306" mass="33344">MDAALANWAKQHGVANTTMTVFKNGELLSPTKSVPVAKEVFALASLSKSITGMCILDLIEQKKLHFTTPLGAVFGKRLQGLKLNDTHNANITIAQLLTQTSGLGPDSTQSRMGKWLYSKRDRHEQISKHALGRESQQGTSGKFQYNNENYAILGAVIEKVTAQGYMQYCRKQVLEPHGISTAGLSPRFGAYGAMGGWEMSTADFARFVIGNLSSTSKYAAAPFDTAAAAVDGGVFYGAGVFFRKSTVGHNFWHHGAVCLGEREQVGAFFAFWQGKLGVVVGYDRCPDWNMMIELDQSLAQVAFARQ</sequence>